<evidence type="ECO:0000313" key="2">
    <source>
        <dbReference type="Proteomes" id="UP000292052"/>
    </source>
</evidence>
<feature type="non-terminal residue" evidence="1">
    <location>
        <position position="185"/>
    </location>
</feature>
<protein>
    <recommendedName>
        <fullName evidence="3">DUF4371 domain-containing protein</fullName>
    </recommendedName>
</protein>
<dbReference type="EMBL" id="QDEB01009259">
    <property type="protein sequence ID" value="RZC42306.1"/>
    <property type="molecule type" value="Genomic_DNA"/>
</dbReference>
<sequence length="185" mass="21638">MTKMISVIEKEAVFELKKILNAREYFVMIDETTDICTKKELAIVVRFVDINRKKVCRQQNIRAMACFNSLLHVSRTKDNLKAANDILTILKNFMKSNYVDPSILKAMNPNNWREYLDLENIYVDARREEIIQSKPQNLTAKDIHNFKVHCLKYYTELANQIRKSHKISLKKNLVDAYGDTPLVNV</sequence>
<reference evidence="1 2" key="1">
    <citation type="submission" date="2017-03" db="EMBL/GenBank/DDBJ databases">
        <title>Genome of the blue death feigning beetle - Asbolus verrucosus.</title>
        <authorList>
            <person name="Rider S.D."/>
        </authorList>
    </citation>
    <scope>NUCLEOTIDE SEQUENCE [LARGE SCALE GENOMIC DNA]</scope>
    <source>
        <strain evidence="1">Butters</strain>
        <tissue evidence="1">Head and leg muscle</tissue>
    </source>
</reference>
<comment type="caution">
    <text evidence="1">The sequence shown here is derived from an EMBL/GenBank/DDBJ whole genome shotgun (WGS) entry which is preliminary data.</text>
</comment>
<dbReference type="AlphaFoldDB" id="A0A482WAW7"/>
<dbReference type="OrthoDB" id="6783358at2759"/>
<organism evidence="1 2">
    <name type="scientific">Asbolus verrucosus</name>
    <name type="common">Desert ironclad beetle</name>
    <dbReference type="NCBI Taxonomy" id="1661398"/>
    <lineage>
        <taxon>Eukaryota</taxon>
        <taxon>Metazoa</taxon>
        <taxon>Ecdysozoa</taxon>
        <taxon>Arthropoda</taxon>
        <taxon>Hexapoda</taxon>
        <taxon>Insecta</taxon>
        <taxon>Pterygota</taxon>
        <taxon>Neoptera</taxon>
        <taxon>Endopterygota</taxon>
        <taxon>Coleoptera</taxon>
        <taxon>Polyphaga</taxon>
        <taxon>Cucujiformia</taxon>
        <taxon>Tenebrionidae</taxon>
        <taxon>Pimeliinae</taxon>
        <taxon>Asbolus</taxon>
    </lineage>
</organism>
<proteinExistence type="predicted"/>
<dbReference type="Proteomes" id="UP000292052">
    <property type="component" value="Unassembled WGS sequence"/>
</dbReference>
<name>A0A482WAW7_ASBVE</name>
<evidence type="ECO:0008006" key="3">
    <source>
        <dbReference type="Google" id="ProtNLM"/>
    </source>
</evidence>
<evidence type="ECO:0000313" key="1">
    <source>
        <dbReference type="EMBL" id="RZC42306.1"/>
    </source>
</evidence>
<accession>A0A482WAW7</accession>
<keyword evidence="2" id="KW-1185">Reference proteome</keyword>
<gene>
    <name evidence="1" type="ORF">BDFB_012847</name>
</gene>